<dbReference type="InterPro" id="IPR006439">
    <property type="entry name" value="HAD-SF_hydro_IA"/>
</dbReference>
<dbReference type="InterPro" id="IPR023198">
    <property type="entry name" value="PGP-like_dom2"/>
</dbReference>
<dbReference type="GO" id="GO:0003824">
    <property type="term" value="F:catalytic activity"/>
    <property type="evidence" value="ECO:0007669"/>
    <property type="project" value="UniProtKB-ARBA"/>
</dbReference>
<evidence type="ECO:0000313" key="5">
    <source>
        <dbReference type="EMBL" id="CAB4585473.1"/>
    </source>
</evidence>
<dbReference type="Gene3D" id="1.10.150.240">
    <property type="entry name" value="Putative phosphatase, domain 2"/>
    <property type="match status" value="1"/>
</dbReference>
<evidence type="ECO:0000256" key="4">
    <source>
        <dbReference type="ARBA" id="ARBA00023277"/>
    </source>
</evidence>
<proteinExistence type="predicted"/>
<evidence type="ECO:0000256" key="2">
    <source>
        <dbReference type="ARBA" id="ARBA00022723"/>
    </source>
</evidence>
<keyword evidence="3" id="KW-0460">Magnesium</keyword>
<organism evidence="6">
    <name type="scientific">freshwater metagenome</name>
    <dbReference type="NCBI Taxonomy" id="449393"/>
    <lineage>
        <taxon>unclassified sequences</taxon>
        <taxon>metagenomes</taxon>
        <taxon>ecological metagenomes</taxon>
    </lineage>
</organism>
<reference evidence="6" key="1">
    <citation type="submission" date="2020-05" db="EMBL/GenBank/DDBJ databases">
        <authorList>
            <person name="Chiriac C."/>
            <person name="Salcher M."/>
            <person name="Ghai R."/>
            <person name="Kavagutti S V."/>
        </authorList>
    </citation>
    <scope>NUCLEOTIDE SEQUENCE</scope>
</reference>
<evidence type="ECO:0000256" key="3">
    <source>
        <dbReference type="ARBA" id="ARBA00022842"/>
    </source>
</evidence>
<dbReference type="CDD" id="cd07505">
    <property type="entry name" value="HAD_BPGM-like"/>
    <property type="match status" value="1"/>
</dbReference>
<dbReference type="InterPro" id="IPR041492">
    <property type="entry name" value="HAD_2"/>
</dbReference>
<dbReference type="GO" id="GO:0046872">
    <property type="term" value="F:metal ion binding"/>
    <property type="evidence" value="ECO:0007669"/>
    <property type="project" value="UniProtKB-KW"/>
</dbReference>
<evidence type="ECO:0000313" key="6">
    <source>
        <dbReference type="EMBL" id="CAB4674345.1"/>
    </source>
</evidence>
<dbReference type="PANTHER" id="PTHR46193:SF18">
    <property type="entry name" value="HEXITOL PHOSPHATASE B"/>
    <property type="match status" value="1"/>
</dbReference>
<dbReference type="PANTHER" id="PTHR46193">
    <property type="entry name" value="6-PHOSPHOGLUCONATE PHOSPHATASE"/>
    <property type="match status" value="1"/>
</dbReference>
<keyword evidence="2" id="KW-0479">Metal-binding</keyword>
<dbReference type="SUPFAM" id="SSF56784">
    <property type="entry name" value="HAD-like"/>
    <property type="match status" value="1"/>
</dbReference>
<sequence>MSALLFDMDGTVIDSEPLWLESEIEIMTSLGFHWDAQDQLNCLGGPMDRTEKYMQERSGHIKPYGYFRDSLHEIMQEKLVSKLQLIPNALELILESRRFGLKTALVTASGRDLMNIALKKFPEGCFDARVSRDDVTNTKPNPEPYIRAASLLNVDITKCIVFEDSQTGVQSGLEAGAQVIGIPHMIELIPHSNLRVVNSLSDISLEKLLSWYPVLQESNSK</sequence>
<accession>A0A6J6MP04</accession>
<dbReference type="InterPro" id="IPR051600">
    <property type="entry name" value="Beta-PGM-like"/>
</dbReference>
<dbReference type="Gene3D" id="3.40.50.1000">
    <property type="entry name" value="HAD superfamily/HAD-like"/>
    <property type="match status" value="1"/>
</dbReference>
<dbReference type="PRINTS" id="PR00413">
    <property type="entry name" value="HADHALOGNASE"/>
</dbReference>
<protein>
    <submittedName>
        <fullName evidence="6">Unannotated protein</fullName>
    </submittedName>
</protein>
<dbReference type="SFLD" id="SFLDS00003">
    <property type="entry name" value="Haloacid_Dehalogenase"/>
    <property type="match status" value="1"/>
</dbReference>
<name>A0A6J6MP04_9ZZZZ</name>
<evidence type="ECO:0000256" key="1">
    <source>
        <dbReference type="ARBA" id="ARBA00001946"/>
    </source>
</evidence>
<dbReference type="EMBL" id="CAEZXF010000040">
    <property type="protein sequence ID" value="CAB4674345.1"/>
    <property type="molecule type" value="Genomic_DNA"/>
</dbReference>
<dbReference type="InterPro" id="IPR023214">
    <property type="entry name" value="HAD_sf"/>
</dbReference>
<dbReference type="Pfam" id="PF13419">
    <property type="entry name" value="HAD_2"/>
    <property type="match status" value="1"/>
</dbReference>
<dbReference type="AlphaFoldDB" id="A0A6J6MP04"/>
<dbReference type="NCBIfam" id="TIGR01509">
    <property type="entry name" value="HAD-SF-IA-v3"/>
    <property type="match status" value="1"/>
</dbReference>
<gene>
    <name evidence="5" type="ORF">UFOPK1776_00282</name>
    <name evidence="6" type="ORF">UFOPK2355_00250</name>
</gene>
<dbReference type="InterPro" id="IPR036412">
    <property type="entry name" value="HAD-like_sf"/>
</dbReference>
<comment type="cofactor">
    <cofactor evidence="1">
        <name>Mg(2+)</name>
        <dbReference type="ChEBI" id="CHEBI:18420"/>
    </cofactor>
</comment>
<dbReference type="SFLD" id="SFLDG01129">
    <property type="entry name" value="C1.5:_HAD__Beta-PGM__Phosphata"/>
    <property type="match status" value="1"/>
</dbReference>
<keyword evidence="4" id="KW-0119">Carbohydrate metabolism</keyword>
<dbReference type="EMBL" id="CAEZUC010000022">
    <property type="protein sequence ID" value="CAB4585473.1"/>
    <property type="molecule type" value="Genomic_DNA"/>
</dbReference>